<dbReference type="Proteomes" id="UP000472271">
    <property type="component" value="Chromosome 6"/>
</dbReference>
<keyword evidence="2" id="KW-1185">Reference proteome</keyword>
<dbReference type="AlphaFoldDB" id="A0A672YC78"/>
<proteinExistence type="predicted"/>
<reference evidence="1" key="3">
    <citation type="submission" date="2025-09" db="UniProtKB">
        <authorList>
            <consortium name="Ensembl"/>
        </authorList>
    </citation>
    <scope>IDENTIFICATION</scope>
</reference>
<dbReference type="InParanoid" id="A0A672YC78"/>
<protein>
    <recommendedName>
        <fullName evidence="3">THAP-type domain-containing protein</fullName>
    </recommendedName>
</protein>
<reference evidence="1" key="1">
    <citation type="submission" date="2019-06" db="EMBL/GenBank/DDBJ databases">
        <authorList>
            <consortium name="Wellcome Sanger Institute Data Sharing"/>
        </authorList>
    </citation>
    <scope>NUCLEOTIDE SEQUENCE [LARGE SCALE GENOMIC DNA]</scope>
</reference>
<dbReference type="Ensembl" id="ENSSORT00005000263.1">
    <property type="protein sequence ID" value="ENSSORP00005000246.1"/>
    <property type="gene ID" value="ENSSORG00005000186.1"/>
</dbReference>
<dbReference type="SUPFAM" id="SSF57716">
    <property type="entry name" value="Glucocorticoid receptor-like (DNA-binding domain)"/>
    <property type="match status" value="1"/>
</dbReference>
<sequence>MGKSCCAIDCKNRFKKQSELSFYRIPKAKDKRILIMQGLDNTHFAPF</sequence>
<organism evidence="1 2">
    <name type="scientific">Sphaeramia orbicularis</name>
    <name type="common">orbiculate cardinalfish</name>
    <dbReference type="NCBI Taxonomy" id="375764"/>
    <lineage>
        <taxon>Eukaryota</taxon>
        <taxon>Metazoa</taxon>
        <taxon>Chordata</taxon>
        <taxon>Craniata</taxon>
        <taxon>Vertebrata</taxon>
        <taxon>Euteleostomi</taxon>
        <taxon>Actinopterygii</taxon>
        <taxon>Neopterygii</taxon>
        <taxon>Teleostei</taxon>
        <taxon>Neoteleostei</taxon>
        <taxon>Acanthomorphata</taxon>
        <taxon>Gobiaria</taxon>
        <taxon>Kurtiformes</taxon>
        <taxon>Apogonoidei</taxon>
        <taxon>Apogonidae</taxon>
        <taxon>Apogoninae</taxon>
        <taxon>Sphaeramia</taxon>
    </lineage>
</organism>
<reference evidence="1" key="2">
    <citation type="submission" date="2025-08" db="UniProtKB">
        <authorList>
            <consortium name="Ensembl"/>
        </authorList>
    </citation>
    <scope>IDENTIFICATION</scope>
</reference>
<accession>A0A672YC78</accession>
<evidence type="ECO:0008006" key="3">
    <source>
        <dbReference type="Google" id="ProtNLM"/>
    </source>
</evidence>
<name>A0A672YC78_9TELE</name>
<evidence type="ECO:0000313" key="2">
    <source>
        <dbReference type="Proteomes" id="UP000472271"/>
    </source>
</evidence>
<evidence type="ECO:0000313" key="1">
    <source>
        <dbReference type="Ensembl" id="ENSSORP00005000246.1"/>
    </source>
</evidence>